<evidence type="ECO:0000256" key="1">
    <source>
        <dbReference type="ARBA" id="ARBA00004651"/>
    </source>
</evidence>
<evidence type="ECO:0000313" key="7">
    <source>
        <dbReference type="EMBL" id="MBL0427989.1"/>
    </source>
</evidence>
<dbReference type="CDD" id="cd06581">
    <property type="entry name" value="TM_PBP1_LivM_like"/>
    <property type="match status" value="1"/>
</dbReference>
<evidence type="ECO:0000256" key="2">
    <source>
        <dbReference type="ARBA" id="ARBA00022475"/>
    </source>
</evidence>
<feature type="transmembrane region" description="Helical" evidence="6">
    <location>
        <begin position="45"/>
        <end position="64"/>
    </location>
</feature>
<feature type="transmembrane region" description="Helical" evidence="6">
    <location>
        <begin position="71"/>
        <end position="90"/>
    </location>
</feature>
<keyword evidence="4 6" id="KW-1133">Transmembrane helix</keyword>
<feature type="transmembrane region" description="Helical" evidence="6">
    <location>
        <begin position="291"/>
        <end position="311"/>
    </location>
</feature>
<evidence type="ECO:0000256" key="4">
    <source>
        <dbReference type="ARBA" id="ARBA00022989"/>
    </source>
</evidence>
<dbReference type="Proteomes" id="UP000622707">
    <property type="component" value="Unassembled WGS sequence"/>
</dbReference>
<gene>
    <name evidence="7" type="ORF">JI746_22975</name>
</gene>
<accession>A0ABS1JUR1</accession>
<feature type="transmembrane region" description="Helical" evidence="6">
    <location>
        <begin position="124"/>
        <end position="145"/>
    </location>
</feature>
<keyword evidence="3 6" id="KW-0812">Transmembrane</keyword>
<feature type="transmembrane region" description="Helical" evidence="6">
    <location>
        <begin position="21"/>
        <end position="39"/>
    </location>
</feature>
<dbReference type="InterPro" id="IPR043428">
    <property type="entry name" value="LivM-like"/>
</dbReference>
<keyword evidence="5 6" id="KW-0472">Membrane</keyword>
<comment type="subcellular location">
    <subcellularLocation>
        <location evidence="1">Cell membrane</location>
        <topology evidence="1">Multi-pass membrane protein</topology>
    </subcellularLocation>
</comment>
<feature type="transmembrane region" description="Helical" evidence="6">
    <location>
        <begin position="168"/>
        <end position="196"/>
    </location>
</feature>
<comment type="caution">
    <text evidence="7">The sequence shown here is derived from an EMBL/GenBank/DDBJ whole genome shotgun (WGS) entry which is preliminary data.</text>
</comment>
<keyword evidence="2" id="KW-1003">Cell membrane</keyword>
<evidence type="ECO:0000256" key="3">
    <source>
        <dbReference type="ARBA" id="ARBA00022692"/>
    </source>
</evidence>
<feature type="transmembrane region" description="Helical" evidence="6">
    <location>
        <begin position="217"/>
        <end position="238"/>
    </location>
</feature>
<sequence>MTAATRTDGLPVPATTRPHRRAGWTALVVAALALVPFVLPGYFTSLATLMLIYALLAMSVDLLAGYAGRTSLCHGAIFGTATYVVMYVTTTQSGNPWLAAVLGLLAAIAVGAVFAALAVRTTGVYFLLLTLALGMVVWGVCQRWTSVSGGENGLRGVSRPALLADAAVFYWFVLVVGALATLAMWRLVCSPFGLALKGIRESESRMRSVGYHTTWHLFLGFVFSAAMAGLAGVLYAWFNSFVSPSTVALAQSVKGLLMVIVGGVGTLFGGIVGSILIVVLENVASSFTERWSMVLGALFVLTMIFAPEGIVGKLRSHAGRRAEP</sequence>
<dbReference type="EMBL" id="JAEQND010000014">
    <property type="protein sequence ID" value="MBL0427989.1"/>
    <property type="molecule type" value="Genomic_DNA"/>
</dbReference>
<dbReference type="RefSeq" id="WP_201692619.1">
    <property type="nucleotide sequence ID" value="NZ_JAEQND010000014.1"/>
</dbReference>
<organism evidence="7 8">
    <name type="scientific">Ramlibacter alkalitolerans</name>
    <dbReference type="NCBI Taxonomy" id="2039631"/>
    <lineage>
        <taxon>Bacteria</taxon>
        <taxon>Pseudomonadati</taxon>
        <taxon>Pseudomonadota</taxon>
        <taxon>Betaproteobacteria</taxon>
        <taxon>Burkholderiales</taxon>
        <taxon>Comamonadaceae</taxon>
        <taxon>Ramlibacter</taxon>
    </lineage>
</organism>
<dbReference type="PANTHER" id="PTHR30482">
    <property type="entry name" value="HIGH-AFFINITY BRANCHED-CHAIN AMINO ACID TRANSPORT SYSTEM PERMEASE"/>
    <property type="match status" value="1"/>
</dbReference>
<name>A0ABS1JUR1_9BURK</name>
<dbReference type="PANTHER" id="PTHR30482:SF17">
    <property type="entry name" value="ABC TRANSPORTER ATP-BINDING PROTEIN"/>
    <property type="match status" value="1"/>
</dbReference>
<evidence type="ECO:0000256" key="5">
    <source>
        <dbReference type="ARBA" id="ARBA00023136"/>
    </source>
</evidence>
<reference evidence="7 8" key="1">
    <citation type="journal article" date="2017" name="Int. J. Syst. Evol. Microbiol.">
        <title>Ramlibacter alkalitolerans sp. nov., alkali-tolerant bacterium isolated from soil of ginseng.</title>
        <authorList>
            <person name="Lee D.H."/>
            <person name="Cha C.J."/>
        </authorList>
    </citation>
    <scope>NUCLEOTIDE SEQUENCE [LARGE SCALE GENOMIC DNA]</scope>
    <source>
        <strain evidence="7 8">KACC 19305</strain>
    </source>
</reference>
<keyword evidence="8" id="KW-1185">Reference proteome</keyword>
<protein>
    <submittedName>
        <fullName evidence="7">Branched-chain amino acid ABC transporter permease</fullName>
    </submittedName>
</protein>
<evidence type="ECO:0000313" key="8">
    <source>
        <dbReference type="Proteomes" id="UP000622707"/>
    </source>
</evidence>
<feature type="transmembrane region" description="Helical" evidence="6">
    <location>
        <begin position="96"/>
        <end position="117"/>
    </location>
</feature>
<feature type="transmembrane region" description="Helical" evidence="6">
    <location>
        <begin position="258"/>
        <end position="279"/>
    </location>
</feature>
<proteinExistence type="predicted"/>
<evidence type="ECO:0000256" key="6">
    <source>
        <dbReference type="SAM" id="Phobius"/>
    </source>
</evidence>
<dbReference type="InterPro" id="IPR001851">
    <property type="entry name" value="ABC_transp_permease"/>
</dbReference>
<dbReference type="Pfam" id="PF02653">
    <property type="entry name" value="BPD_transp_2"/>
    <property type="match status" value="1"/>
</dbReference>